<dbReference type="InterPro" id="IPR043519">
    <property type="entry name" value="NT_sf"/>
</dbReference>
<dbReference type="Pfam" id="PF04229">
    <property type="entry name" value="GrpB"/>
    <property type="match status" value="1"/>
</dbReference>
<dbReference type="PANTHER" id="PTHR34822:SF1">
    <property type="entry name" value="GRPB FAMILY PROTEIN"/>
    <property type="match status" value="1"/>
</dbReference>
<reference evidence="1 2" key="1">
    <citation type="submission" date="2023-12" db="EMBL/GenBank/DDBJ databases">
        <title>Friends and Foes: Symbiotic and Algicidal bacterial influence on Karenia brevis blooms.</title>
        <authorList>
            <person name="Fei C."/>
            <person name="Mohamed A.R."/>
            <person name="Booker A."/>
            <person name="Arshad M."/>
            <person name="Klass S."/>
            <person name="Ahn S."/>
            <person name="Gilbert P.M."/>
            <person name="Heil C.A."/>
            <person name="Martinez J.M."/>
            <person name="Amin S.A."/>
        </authorList>
    </citation>
    <scope>NUCLEOTIDE SEQUENCE [LARGE SCALE GENOMIC DNA]</scope>
    <source>
        <strain evidence="1 2">CE15</strain>
    </source>
</reference>
<protein>
    <submittedName>
        <fullName evidence="1">GrpB family protein</fullName>
    </submittedName>
</protein>
<evidence type="ECO:0000313" key="1">
    <source>
        <dbReference type="EMBL" id="MEI4550963.1"/>
    </source>
</evidence>
<dbReference type="Proteomes" id="UP001382455">
    <property type="component" value="Unassembled WGS sequence"/>
</dbReference>
<comment type="caution">
    <text evidence="1">The sequence shown here is derived from an EMBL/GenBank/DDBJ whole genome shotgun (WGS) entry which is preliminary data.</text>
</comment>
<dbReference type="RefSeq" id="WP_336436014.1">
    <property type="nucleotide sequence ID" value="NZ_JBAWKS010000002.1"/>
</dbReference>
<sequence>MIEFCSYKLVPASFNPWREEFLTVATHIMQRLADPRFTFLHFGSSSFYVAGKGIIDISILYQPGELESAVEYIKQFGFVDQHSNKPFPATRPRKDIGVKYNGEVFNVHLHVIEYNSEEHLKQVAYKHHMLENPEDRAAYEAKKKAVLAEGNTVQDDYGKAKSPFVKDVLARLA</sequence>
<dbReference type="SUPFAM" id="SSF81301">
    <property type="entry name" value="Nucleotidyltransferase"/>
    <property type="match status" value="1"/>
</dbReference>
<organism evidence="1 2">
    <name type="scientific">Pseudoalteromonas spongiae</name>
    <dbReference type="NCBI Taxonomy" id="298657"/>
    <lineage>
        <taxon>Bacteria</taxon>
        <taxon>Pseudomonadati</taxon>
        <taxon>Pseudomonadota</taxon>
        <taxon>Gammaproteobacteria</taxon>
        <taxon>Alteromonadales</taxon>
        <taxon>Pseudoalteromonadaceae</taxon>
        <taxon>Pseudoalteromonas</taxon>
    </lineage>
</organism>
<name>A0ABU8EXR2_9GAMM</name>
<proteinExistence type="predicted"/>
<gene>
    <name evidence="1" type="ORF">WAE96_14930</name>
</gene>
<dbReference type="InterPro" id="IPR007344">
    <property type="entry name" value="GrpB/CoaE"/>
</dbReference>
<keyword evidence="2" id="KW-1185">Reference proteome</keyword>
<dbReference type="EMBL" id="JBAWKS010000002">
    <property type="protein sequence ID" value="MEI4550963.1"/>
    <property type="molecule type" value="Genomic_DNA"/>
</dbReference>
<accession>A0ABU8EXR2</accession>
<evidence type="ECO:0000313" key="2">
    <source>
        <dbReference type="Proteomes" id="UP001382455"/>
    </source>
</evidence>
<dbReference type="PANTHER" id="PTHR34822">
    <property type="entry name" value="GRPB DOMAIN PROTEIN (AFU_ORTHOLOGUE AFUA_1G01530)"/>
    <property type="match status" value="1"/>
</dbReference>
<dbReference type="Gene3D" id="3.30.460.10">
    <property type="entry name" value="Beta Polymerase, domain 2"/>
    <property type="match status" value="1"/>
</dbReference>